<dbReference type="OrthoDB" id="10357942at2759"/>
<comment type="caution">
    <text evidence="2">The sequence shown here is derived from an EMBL/GenBank/DDBJ whole genome shotgun (WGS) entry which is preliminary data.</text>
</comment>
<evidence type="ECO:0000256" key="1">
    <source>
        <dbReference type="SAM" id="MobiDB-lite"/>
    </source>
</evidence>
<proteinExistence type="predicted"/>
<dbReference type="AlphaFoldDB" id="A0A1Q9C2Y4"/>
<organism evidence="2 3">
    <name type="scientific">Symbiodinium microadriaticum</name>
    <name type="common">Dinoflagellate</name>
    <name type="synonym">Zooxanthella microadriatica</name>
    <dbReference type="NCBI Taxonomy" id="2951"/>
    <lineage>
        <taxon>Eukaryota</taxon>
        <taxon>Sar</taxon>
        <taxon>Alveolata</taxon>
        <taxon>Dinophyceae</taxon>
        <taxon>Suessiales</taxon>
        <taxon>Symbiodiniaceae</taxon>
        <taxon>Symbiodinium</taxon>
    </lineage>
</organism>
<dbReference type="EMBL" id="LSRX01001803">
    <property type="protein sequence ID" value="OLP77267.1"/>
    <property type="molecule type" value="Genomic_DNA"/>
</dbReference>
<reference evidence="2 3" key="1">
    <citation type="submission" date="2016-02" db="EMBL/GenBank/DDBJ databases">
        <title>Genome analysis of coral dinoflagellate symbionts highlights evolutionary adaptations to a symbiotic lifestyle.</title>
        <authorList>
            <person name="Aranda M."/>
            <person name="Li Y."/>
            <person name="Liew Y.J."/>
            <person name="Baumgarten S."/>
            <person name="Simakov O."/>
            <person name="Wilson M."/>
            <person name="Piel J."/>
            <person name="Ashoor H."/>
            <person name="Bougouffa S."/>
            <person name="Bajic V.B."/>
            <person name="Ryu T."/>
            <person name="Ravasi T."/>
            <person name="Bayer T."/>
            <person name="Micklem G."/>
            <person name="Kim H."/>
            <person name="Bhak J."/>
            <person name="Lajeunesse T.C."/>
            <person name="Voolstra C.R."/>
        </authorList>
    </citation>
    <scope>NUCLEOTIDE SEQUENCE [LARGE SCALE GENOMIC DNA]</scope>
    <source>
        <strain evidence="2 3">CCMP2467</strain>
    </source>
</reference>
<accession>A0A1Q9C2Y4</accession>
<keyword evidence="3" id="KW-1185">Reference proteome</keyword>
<dbReference type="Proteomes" id="UP000186817">
    <property type="component" value="Unassembled WGS sequence"/>
</dbReference>
<name>A0A1Q9C2Y4_SYMMI</name>
<evidence type="ECO:0000313" key="3">
    <source>
        <dbReference type="Proteomes" id="UP000186817"/>
    </source>
</evidence>
<sequence>MDVAYGSQIFAGPKLSCKRTKRGYLDRGMAPTKPNPRTVLFLKELYKSFISDKNFVQQRLEVEMNPVNFEFLQNYLGLFPQIPTAREALSSLATEYGIVSKNISKEQLKEMVRGMNVLQIRAAGSTAIKIPNTIPTKIFDEEEQEVTMCLGNTPKKCPKLEDAKPIELPMEFPDSQPIFEPWPIEVPDATPPSGKPKAADGELTTADPAADEDAFDEDDGRLPLTSVPWPVWQTTDQRLAEADKLIEDLEKKTGVKRRLEFDKCEEAGDELWPGVEDQASTRDTWDAMDADAEPPAGLVVKKKKRKMKKKGGRKSKRSFTLNPSPKVVAENGHDGEGARSIGVLQGGFYVANVPPARLAAINKYTTNASLKANKNDGVNMSWKKEDLGDLQRVYALHAAMPLLLWAKE</sequence>
<feature type="region of interest" description="Disordered" evidence="1">
    <location>
        <begin position="301"/>
        <end position="333"/>
    </location>
</feature>
<evidence type="ECO:0000313" key="2">
    <source>
        <dbReference type="EMBL" id="OLP77267.1"/>
    </source>
</evidence>
<protein>
    <submittedName>
        <fullName evidence="2">Uncharacterized protein</fullName>
    </submittedName>
</protein>
<feature type="compositionally biased region" description="Basic residues" evidence="1">
    <location>
        <begin position="301"/>
        <end position="317"/>
    </location>
</feature>
<gene>
    <name evidence="2" type="ORF">AK812_SmicGene42689</name>
</gene>